<proteinExistence type="predicted"/>
<keyword evidence="2" id="KW-1185">Reference proteome</keyword>
<protein>
    <submittedName>
        <fullName evidence="1">Uncharacterized protein</fullName>
    </submittedName>
</protein>
<dbReference type="Proteomes" id="UP000324748">
    <property type="component" value="Unassembled WGS sequence"/>
</dbReference>
<dbReference type="AlphaFoldDB" id="A0A5B0NH43"/>
<comment type="caution">
    <text evidence="1">The sequence shown here is derived from an EMBL/GenBank/DDBJ whole genome shotgun (WGS) entry which is preliminary data.</text>
</comment>
<reference evidence="1 2" key="1">
    <citation type="submission" date="2019-05" db="EMBL/GenBank/DDBJ databases">
        <title>Emergence of the Ug99 lineage of the wheat stem rust pathogen through somatic hybridization.</title>
        <authorList>
            <person name="Li F."/>
            <person name="Upadhyaya N.M."/>
            <person name="Sperschneider J."/>
            <person name="Matny O."/>
            <person name="Nguyen-Phuc H."/>
            <person name="Mago R."/>
            <person name="Raley C."/>
            <person name="Miller M.E."/>
            <person name="Silverstein K.A.T."/>
            <person name="Henningsen E."/>
            <person name="Hirsch C.D."/>
            <person name="Visser B."/>
            <person name="Pretorius Z.A."/>
            <person name="Steffenson B.J."/>
            <person name="Schwessinger B."/>
            <person name="Dodds P.N."/>
            <person name="Figueroa M."/>
        </authorList>
    </citation>
    <scope>NUCLEOTIDE SEQUENCE [LARGE SCALE GENOMIC DNA]</scope>
    <source>
        <strain evidence="1">21-0</strain>
    </source>
</reference>
<accession>A0A5B0NH43</accession>
<organism evidence="1 2">
    <name type="scientific">Puccinia graminis f. sp. tritici</name>
    <dbReference type="NCBI Taxonomy" id="56615"/>
    <lineage>
        <taxon>Eukaryota</taxon>
        <taxon>Fungi</taxon>
        <taxon>Dikarya</taxon>
        <taxon>Basidiomycota</taxon>
        <taxon>Pucciniomycotina</taxon>
        <taxon>Pucciniomycetes</taxon>
        <taxon>Pucciniales</taxon>
        <taxon>Pucciniaceae</taxon>
        <taxon>Puccinia</taxon>
    </lineage>
</organism>
<dbReference type="EMBL" id="VSWC01000105">
    <property type="protein sequence ID" value="KAA1087149.1"/>
    <property type="molecule type" value="Genomic_DNA"/>
</dbReference>
<sequence>MAGVNIATFNYPPVCRESDAQHVTRVFIGHCVISFKLWSGGEFSRLGLTETSRSDSKRKQIDSVSIEKLKSHNVHQIQAALIVPERSLTRCLIQGCPRAFKPPRGMKTMLLLVPKSVLYYHC</sequence>
<gene>
    <name evidence="1" type="ORF">PGT21_023764</name>
</gene>
<evidence type="ECO:0000313" key="1">
    <source>
        <dbReference type="EMBL" id="KAA1087149.1"/>
    </source>
</evidence>
<name>A0A5B0NH43_PUCGR</name>
<evidence type="ECO:0000313" key="2">
    <source>
        <dbReference type="Proteomes" id="UP000324748"/>
    </source>
</evidence>